<dbReference type="OrthoDB" id="4074350at2759"/>
<dbReference type="PROSITE" id="PS51767">
    <property type="entry name" value="PEPTIDASE_A1"/>
    <property type="match status" value="1"/>
</dbReference>
<dbReference type="InterPro" id="IPR033121">
    <property type="entry name" value="PEPTIDASE_A1"/>
</dbReference>
<name>A0A8H3FT08_9LECA</name>
<dbReference type="SUPFAM" id="SSF50630">
    <property type="entry name" value="Acid proteases"/>
    <property type="match status" value="1"/>
</dbReference>
<proteinExistence type="inferred from homology"/>
<dbReference type="InterPro" id="IPR034164">
    <property type="entry name" value="Pepsin-like_dom"/>
</dbReference>
<dbReference type="Gene3D" id="2.40.70.10">
    <property type="entry name" value="Acid Proteases"/>
    <property type="match status" value="2"/>
</dbReference>
<dbReference type="GO" id="GO:0005576">
    <property type="term" value="C:extracellular region"/>
    <property type="evidence" value="ECO:0007669"/>
    <property type="project" value="TreeGrafter"/>
</dbReference>
<feature type="region of interest" description="Disordered" evidence="2">
    <location>
        <begin position="597"/>
        <end position="638"/>
    </location>
</feature>
<dbReference type="EMBL" id="CAJPDS010000056">
    <property type="protein sequence ID" value="CAF9930567.1"/>
    <property type="molecule type" value="Genomic_DNA"/>
</dbReference>
<dbReference type="GO" id="GO:0006508">
    <property type="term" value="P:proteolysis"/>
    <property type="evidence" value="ECO:0007669"/>
    <property type="project" value="InterPro"/>
</dbReference>
<gene>
    <name evidence="5" type="ORF">HETSPECPRED_007657</name>
</gene>
<evidence type="ECO:0000256" key="3">
    <source>
        <dbReference type="SAM" id="Phobius"/>
    </source>
</evidence>
<feature type="domain" description="Peptidase A1" evidence="4">
    <location>
        <begin position="27"/>
        <end position="378"/>
    </location>
</feature>
<accession>A0A8H3FT08</accession>
<keyword evidence="3" id="KW-0472">Membrane</keyword>
<dbReference type="AlphaFoldDB" id="A0A8H3FT08"/>
<feature type="transmembrane region" description="Helical" evidence="3">
    <location>
        <begin position="434"/>
        <end position="456"/>
    </location>
</feature>
<dbReference type="PANTHER" id="PTHR47965">
    <property type="entry name" value="ASPARTYL PROTEASE-RELATED"/>
    <property type="match status" value="1"/>
</dbReference>
<dbReference type="InterPro" id="IPR001461">
    <property type="entry name" value="Aspartic_peptidase_A1"/>
</dbReference>
<evidence type="ECO:0000313" key="6">
    <source>
        <dbReference type="Proteomes" id="UP000664521"/>
    </source>
</evidence>
<dbReference type="CDD" id="cd05471">
    <property type="entry name" value="pepsin_like"/>
    <property type="match status" value="1"/>
</dbReference>
<sequence>MALSRPKPKPFSWEPNGLWDGADGQWSSFSLRTGTPGQVSRILPSTAGNAVWIIAPEGCEPGPDTVVVPNCASVRGGVFNSNASKTWIGQGDYALDLELNLGPKFVLGGHYGLDTVALAEGNVTGGPSLDGQVVAQVGSLQYYNGLFGLNNQPTNLTSFDDPLPSYLTSLKTKNLIPSLSWAYTAGAWYRNGSFGALASLTLGGYDAERFTPNNVSFSLASDISRDLVVSLKSISSTNRNFSTVALLSDPILTFIDSTVPRMIFPTKVANAIAENFGLQYDADLRAYLVSEKLHAGLSKTNPNITFTLGNSLHGGSAVDIVLSYSSFVLYATPPLVSEPLLHFALQASDNETMFTLGRPLLQEAYLITNYEHQNFSISQTRFDNLNSTKKDLVALPAATTTPTPVGTPILPTAAPSTSPSPAPAQSGISHQTKVGVIAGSTAAAAISFLVLALFLWRWRKNKKNHPRAPLGKPQMVTTLQKQEMDGHGVSYKPGKFKTVSYPIDPSKDDAPAYTDAELGTHEIFEVPGPDQPYFQELMSRPPPRSWIPRGRDRTSRKNYVDYVNGKMSRRRAETDAGAQPPVSKFCRVPMNCMPGRGGSSIDLNRSLPPTPLRVTPAGPTRLTSPLPNARRVLREPVQ</sequence>
<keyword evidence="3" id="KW-0812">Transmembrane</keyword>
<dbReference type="GO" id="GO:0009277">
    <property type="term" value="C:fungal-type cell wall"/>
    <property type="evidence" value="ECO:0007669"/>
    <property type="project" value="TreeGrafter"/>
</dbReference>
<dbReference type="Proteomes" id="UP000664521">
    <property type="component" value="Unassembled WGS sequence"/>
</dbReference>
<organism evidence="5 6">
    <name type="scientific">Heterodermia speciosa</name>
    <dbReference type="NCBI Taxonomy" id="116794"/>
    <lineage>
        <taxon>Eukaryota</taxon>
        <taxon>Fungi</taxon>
        <taxon>Dikarya</taxon>
        <taxon>Ascomycota</taxon>
        <taxon>Pezizomycotina</taxon>
        <taxon>Lecanoromycetes</taxon>
        <taxon>OSLEUM clade</taxon>
        <taxon>Lecanoromycetidae</taxon>
        <taxon>Caliciales</taxon>
        <taxon>Physciaceae</taxon>
        <taxon>Heterodermia</taxon>
    </lineage>
</organism>
<protein>
    <recommendedName>
        <fullName evidence="4">Peptidase A1 domain-containing protein</fullName>
    </recommendedName>
</protein>
<comment type="caution">
    <text evidence="5">The sequence shown here is derived from an EMBL/GenBank/DDBJ whole genome shotgun (WGS) entry which is preliminary data.</text>
</comment>
<dbReference type="Pfam" id="PF00026">
    <property type="entry name" value="Asp"/>
    <property type="match status" value="1"/>
</dbReference>
<evidence type="ECO:0000256" key="1">
    <source>
        <dbReference type="ARBA" id="ARBA00007447"/>
    </source>
</evidence>
<dbReference type="GO" id="GO:0031505">
    <property type="term" value="P:fungal-type cell wall organization"/>
    <property type="evidence" value="ECO:0007669"/>
    <property type="project" value="TreeGrafter"/>
</dbReference>
<keyword evidence="3" id="KW-1133">Transmembrane helix</keyword>
<dbReference type="GO" id="GO:0004190">
    <property type="term" value="F:aspartic-type endopeptidase activity"/>
    <property type="evidence" value="ECO:0007669"/>
    <property type="project" value="InterPro"/>
</dbReference>
<evidence type="ECO:0000259" key="4">
    <source>
        <dbReference type="PROSITE" id="PS51767"/>
    </source>
</evidence>
<evidence type="ECO:0000313" key="5">
    <source>
        <dbReference type="EMBL" id="CAF9930567.1"/>
    </source>
</evidence>
<dbReference type="InterPro" id="IPR021109">
    <property type="entry name" value="Peptidase_aspartic_dom_sf"/>
</dbReference>
<reference evidence="5" key="1">
    <citation type="submission" date="2021-03" db="EMBL/GenBank/DDBJ databases">
        <authorList>
            <person name="Tagirdzhanova G."/>
        </authorList>
    </citation>
    <scope>NUCLEOTIDE SEQUENCE</scope>
</reference>
<comment type="similarity">
    <text evidence="1">Belongs to the peptidase A1 family.</text>
</comment>
<evidence type="ECO:0000256" key="2">
    <source>
        <dbReference type="SAM" id="MobiDB-lite"/>
    </source>
</evidence>
<keyword evidence="6" id="KW-1185">Reference proteome</keyword>
<dbReference type="PANTHER" id="PTHR47965:SF101">
    <property type="entry name" value="HYPOTHETICAL ASPARTYL PROTEASE (EUROFUNG)-RELATED"/>
    <property type="match status" value="1"/>
</dbReference>